<name>A0A4R7F7E6_9FLAO</name>
<dbReference type="Pfam" id="PF13439">
    <property type="entry name" value="Glyco_transf_4"/>
    <property type="match status" value="1"/>
</dbReference>
<keyword evidence="3" id="KW-0808">Transferase</keyword>
<sequence length="368" mass="42573">MPQKKIKIALIGDSLKGGGAEKVHVLLASYFIGHDMEVHTILNLNEIDYPIEGTVLNLGLLKTKGIPIFQRIKRFLKLQNYIKLQKFDFIIDFRCHNKPLTEWYLTQTLFKRNYIPTIHSSKTEWYFTSSVFWAKKLYKKSYKIITVSQYIADEVTKRYDYHNVQTIYNPINLKMINRLKEEDCPFLNLKYIAATGSMESDIKQFDKLIDYYSQSHLPKQNIKLIIAGEGNLKSALLQQIQNLNLEEHIILTGFLKNPYTLMRNALLSVLCSKNEGFPNVIIESLACSTPVVSFDCVSGPNEIIENNKNGLLIKNQDFKALIYAVENLVNNQTLLLHMRKNAQKSIEHLTLENIGKQWLDLLRFKPNL</sequence>
<dbReference type="PANTHER" id="PTHR12526">
    <property type="entry name" value="GLYCOSYLTRANSFERASE"/>
    <property type="match status" value="1"/>
</dbReference>
<dbReference type="InterPro" id="IPR028098">
    <property type="entry name" value="Glyco_trans_4-like_N"/>
</dbReference>
<proteinExistence type="predicted"/>
<dbReference type="PANTHER" id="PTHR12526:SF630">
    <property type="entry name" value="GLYCOSYLTRANSFERASE"/>
    <property type="match status" value="1"/>
</dbReference>
<evidence type="ECO:0000259" key="1">
    <source>
        <dbReference type="Pfam" id="PF00534"/>
    </source>
</evidence>
<evidence type="ECO:0000259" key="2">
    <source>
        <dbReference type="Pfam" id="PF13439"/>
    </source>
</evidence>
<dbReference type="InterPro" id="IPR001296">
    <property type="entry name" value="Glyco_trans_1"/>
</dbReference>
<dbReference type="SUPFAM" id="SSF53756">
    <property type="entry name" value="UDP-Glycosyltransferase/glycogen phosphorylase"/>
    <property type="match status" value="1"/>
</dbReference>
<dbReference type="Pfam" id="PF00534">
    <property type="entry name" value="Glycos_transf_1"/>
    <property type="match status" value="1"/>
</dbReference>
<evidence type="ECO:0000313" key="3">
    <source>
        <dbReference type="EMBL" id="TDS66244.1"/>
    </source>
</evidence>
<protein>
    <submittedName>
        <fullName evidence="3">N-acetylgalactosamine-N, N'-diacetylbacillosaminyl-diphospho-undecaprenol 4-alpha-N-acetylgalactosaminyltransferase</fullName>
    </submittedName>
</protein>
<dbReference type="OrthoDB" id="798298at2"/>
<feature type="domain" description="Glycosyl transferase family 1" evidence="1">
    <location>
        <begin position="192"/>
        <end position="344"/>
    </location>
</feature>
<dbReference type="RefSeq" id="WP_133711427.1">
    <property type="nucleotide sequence ID" value="NZ_SOAG01000001.1"/>
</dbReference>
<dbReference type="EMBL" id="SOAG01000001">
    <property type="protein sequence ID" value="TDS66244.1"/>
    <property type="molecule type" value="Genomic_DNA"/>
</dbReference>
<keyword evidence="4" id="KW-1185">Reference proteome</keyword>
<comment type="caution">
    <text evidence="3">The sequence shown here is derived from an EMBL/GenBank/DDBJ whole genome shotgun (WGS) entry which is preliminary data.</text>
</comment>
<evidence type="ECO:0000313" key="4">
    <source>
        <dbReference type="Proteomes" id="UP000295215"/>
    </source>
</evidence>
<organism evidence="3 4">
    <name type="scientific">Myroides indicus</name>
    <dbReference type="NCBI Taxonomy" id="1323422"/>
    <lineage>
        <taxon>Bacteria</taxon>
        <taxon>Pseudomonadati</taxon>
        <taxon>Bacteroidota</taxon>
        <taxon>Flavobacteriia</taxon>
        <taxon>Flavobacteriales</taxon>
        <taxon>Flavobacteriaceae</taxon>
        <taxon>Myroides</taxon>
    </lineage>
</organism>
<feature type="domain" description="Glycosyltransferase subfamily 4-like N-terminal" evidence="2">
    <location>
        <begin position="18"/>
        <end position="173"/>
    </location>
</feature>
<dbReference type="GO" id="GO:0016757">
    <property type="term" value="F:glycosyltransferase activity"/>
    <property type="evidence" value="ECO:0007669"/>
    <property type="project" value="InterPro"/>
</dbReference>
<accession>A0A4R7F7E6</accession>
<dbReference type="Gene3D" id="3.40.50.2000">
    <property type="entry name" value="Glycogen Phosphorylase B"/>
    <property type="match status" value="2"/>
</dbReference>
<gene>
    <name evidence="3" type="ORF">C8P70_101141</name>
</gene>
<dbReference type="Proteomes" id="UP000295215">
    <property type="component" value="Unassembled WGS sequence"/>
</dbReference>
<reference evidence="3 4" key="1">
    <citation type="submission" date="2019-03" db="EMBL/GenBank/DDBJ databases">
        <title>Genomic Encyclopedia of Archaeal and Bacterial Type Strains, Phase II (KMG-II): from individual species to whole genera.</title>
        <authorList>
            <person name="Goeker M."/>
        </authorList>
    </citation>
    <scope>NUCLEOTIDE SEQUENCE [LARGE SCALE GENOMIC DNA]</scope>
    <source>
        <strain evidence="3 4">DSM 28213</strain>
    </source>
</reference>
<dbReference type="AlphaFoldDB" id="A0A4R7F7E6"/>